<dbReference type="AlphaFoldDB" id="A0AB34KVM8"/>
<dbReference type="PANTHER" id="PTHR12110:SF21">
    <property type="entry name" value="XYLOSE ISOMERASE-LIKE TIM BARREL DOMAIN-CONTAINING PROTEIN"/>
    <property type="match status" value="1"/>
</dbReference>
<comment type="caution">
    <text evidence="2">The sequence shown here is derived from an EMBL/GenBank/DDBJ whole genome shotgun (WGS) entry which is preliminary data.</text>
</comment>
<dbReference type="SUPFAM" id="SSF51658">
    <property type="entry name" value="Xylose isomerase-like"/>
    <property type="match status" value="1"/>
</dbReference>
<dbReference type="Gene3D" id="3.20.20.150">
    <property type="entry name" value="Divalent-metal-dependent TIM barrel enzymes"/>
    <property type="match status" value="1"/>
</dbReference>
<dbReference type="EMBL" id="JAAQHG020000005">
    <property type="protein sequence ID" value="KAL1589139.1"/>
    <property type="molecule type" value="Genomic_DNA"/>
</dbReference>
<gene>
    <name evidence="2" type="ORF">WHR41_02315</name>
</gene>
<dbReference type="Pfam" id="PF01261">
    <property type="entry name" value="AP_endonuc_2"/>
    <property type="match status" value="1"/>
</dbReference>
<dbReference type="InterPro" id="IPR036237">
    <property type="entry name" value="Xyl_isomerase-like_sf"/>
</dbReference>
<evidence type="ECO:0000313" key="3">
    <source>
        <dbReference type="Proteomes" id="UP000803884"/>
    </source>
</evidence>
<reference evidence="2 3" key="1">
    <citation type="journal article" date="2020" name="Microbiol. Resour. Announc.">
        <title>Draft Genome Sequence of a Cladosporium Species Isolated from the Mesophotic Ascidian Didemnum maculosum.</title>
        <authorList>
            <person name="Gioti A."/>
            <person name="Siaperas R."/>
            <person name="Nikolaivits E."/>
            <person name="Le Goff G."/>
            <person name="Ouazzani J."/>
            <person name="Kotoulas G."/>
            <person name="Topakas E."/>
        </authorList>
    </citation>
    <scope>NUCLEOTIDE SEQUENCE [LARGE SCALE GENOMIC DNA]</scope>
    <source>
        <strain evidence="2 3">TM138-S3</strain>
    </source>
</reference>
<evidence type="ECO:0000259" key="1">
    <source>
        <dbReference type="Pfam" id="PF01261"/>
    </source>
</evidence>
<evidence type="ECO:0000313" key="2">
    <source>
        <dbReference type="EMBL" id="KAL1589139.1"/>
    </source>
</evidence>
<feature type="domain" description="Xylose isomerase-like TIM barrel" evidence="1">
    <location>
        <begin position="60"/>
        <end position="320"/>
    </location>
</feature>
<proteinExistence type="predicted"/>
<keyword evidence="3" id="KW-1185">Reference proteome</keyword>
<organism evidence="2 3">
    <name type="scientific">Cladosporium halotolerans</name>
    <dbReference type="NCBI Taxonomy" id="1052096"/>
    <lineage>
        <taxon>Eukaryota</taxon>
        <taxon>Fungi</taxon>
        <taxon>Dikarya</taxon>
        <taxon>Ascomycota</taxon>
        <taxon>Pezizomycotina</taxon>
        <taxon>Dothideomycetes</taxon>
        <taxon>Dothideomycetidae</taxon>
        <taxon>Cladosporiales</taxon>
        <taxon>Cladosporiaceae</taxon>
        <taxon>Cladosporium</taxon>
    </lineage>
</organism>
<dbReference type="GeneID" id="96003759"/>
<dbReference type="RefSeq" id="XP_069232244.1">
    <property type="nucleotide sequence ID" value="XM_069370921.1"/>
</dbReference>
<dbReference type="InterPro" id="IPR050312">
    <property type="entry name" value="IolE/XylAMocC-like"/>
</dbReference>
<dbReference type="Proteomes" id="UP000803884">
    <property type="component" value="Unassembled WGS sequence"/>
</dbReference>
<dbReference type="PANTHER" id="PTHR12110">
    <property type="entry name" value="HYDROXYPYRUVATE ISOMERASE"/>
    <property type="match status" value="1"/>
</dbReference>
<dbReference type="InterPro" id="IPR013022">
    <property type="entry name" value="Xyl_isomerase-like_TIM-brl"/>
</dbReference>
<name>A0AB34KVM8_9PEZI</name>
<sequence length="353" mass="39087">MLPRASISSHSLGRAWVHGLEAKLDAAAAHAMDIELFYEDLLYVAKALPGGATDANHLQAASAIRAMCDARDLSVICLQPFMHYEGLRDRAWHAERVAEMKLWIQMAHLLGTNIIAIPSTFLPEEVASGDMELIVSDLREVADLGAAEGIQFAYENLAWGTYVDTWEAAYEVVRRVDRANFGICLDTFNIAARIYADPEAADRRTKDAEAVFAASMERLVATVDPKKIVFVQVVDGEFLADGPLVEGHRFYNAAQPARMSWSRNCRLFYGESERGAYLPVRQVLEAILVGLGWRGRISAELFSASLVEEGAHVPEEHATRAAESWQKLLRDLGMSAASKRRASLMQPEQVARL</sequence>
<protein>
    <recommendedName>
        <fullName evidence="1">Xylose isomerase-like TIM barrel domain-containing protein</fullName>
    </recommendedName>
</protein>
<accession>A0AB34KVM8</accession>